<reference evidence="2 3" key="1">
    <citation type="submission" date="2023-10" db="EMBL/GenBank/DDBJ databases">
        <title>Chromosome-scale genome assembly provides insights into flower coloration mechanisms of Canna indica.</title>
        <authorList>
            <person name="Li C."/>
        </authorList>
    </citation>
    <scope>NUCLEOTIDE SEQUENCE [LARGE SCALE GENOMIC DNA]</scope>
    <source>
        <tissue evidence="2">Flower</tissue>
    </source>
</reference>
<gene>
    <name evidence="2" type="ORF">Cni_G15760</name>
</gene>
<dbReference type="AlphaFoldDB" id="A0AAQ3KGN4"/>
<evidence type="ECO:0000259" key="1">
    <source>
        <dbReference type="Pfam" id="PF00646"/>
    </source>
</evidence>
<dbReference type="InterPro" id="IPR036047">
    <property type="entry name" value="F-box-like_dom_sf"/>
</dbReference>
<organism evidence="2 3">
    <name type="scientific">Canna indica</name>
    <name type="common">Indian-shot</name>
    <dbReference type="NCBI Taxonomy" id="4628"/>
    <lineage>
        <taxon>Eukaryota</taxon>
        <taxon>Viridiplantae</taxon>
        <taxon>Streptophyta</taxon>
        <taxon>Embryophyta</taxon>
        <taxon>Tracheophyta</taxon>
        <taxon>Spermatophyta</taxon>
        <taxon>Magnoliopsida</taxon>
        <taxon>Liliopsida</taxon>
        <taxon>Zingiberales</taxon>
        <taxon>Cannaceae</taxon>
        <taxon>Canna</taxon>
    </lineage>
</organism>
<dbReference type="InterPro" id="IPR053197">
    <property type="entry name" value="F-box_SCFL_complex_component"/>
</dbReference>
<dbReference type="Proteomes" id="UP001327560">
    <property type="component" value="Chromosome 5"/>
</dbReference>
<dbReference type="Pfam" id="PF00646">
    <property type="entry name" value="F-box"/>
    <property type="match status" value="1"/>
</dbReference>
<evidence type="ECO:0000313" key="3">
    <source>
        <dbReference type="Proteomes" id="UP001327560"/>
    </source>
</evidence>
<keyword evidence="3" id="KW-1185">Reference proteome</keyword>
<dbReference type="EMBL" id="CP136894">
    <property type="protein sequence ID" value="WOL07025.1"/>
    <property type="molecule type" value="Genomic_DNA"/>
</dbReference>
<evidence type="ECO:0000313" key="2">
    <source>
        <dbReference type="EMBL" id="WOL07025.1"/>
    </source>
</evidence>
<proteinExistence type="predicted"/>
<feature type="domain" description="F-box" evidence="1">
    <location>
        <begin position="19"/>
        <end position="57"/>
    </location>
</feature>
<dbReference type="InterPro" id="IPR001810">
    <property type="entry name" value="F-box_dom"/>
</dbReference>
<dbReference type="InterPro" id="IPR032675">
    <property type="entry name" value="LRR_dom_sf"/>
</dbReference>
<sequence>MEEEKSEVGSTSLQPGDRLSQLHDDLLLRILSELPFREATRTAVLSKRWRHIFPSLPHLRRTSLSVDFPRIYNSLSDTTIAISKSMPADSCLFNLNKLFLKLHSFDERISSSVMFLLNSSPNLEHLVIEAHYICAEDTKRVYITWEAISKLLYTRMFYQAWQVTNIKAEAKPISETYGCA</sequence>
<dbReference type="InterPro" id="IPR053781">
    <property type="entry name" value="F-box_AtFBL13-like"/>
</dbReference>
<name>A0AAQ3KGN4_9LILI</name>
<dbReference type="SUPFAM" id="SSF81383">
    <property type="entry name" value="F-box domain"/>
    <property type="match status" value="1"/>
</dbReference>
<protein>
    <recommendedName>
        <fullName evidence="1">F-box domain-containing protein</fullName>
    </recommendedName>
</protein>
<dbReference type="PANTHER" id="PTHR34223">
    <property type="entry name" value="OS11G0201299 PROTEIN"/>
    <property type="match status" value="1"/>
</dbReference>
<dbReference type="CDD" id="cd22160">
    <property type="entry name" value="F-box_AtFBL13-like"/>
    <property type="match status" value="1"/>
</dbReference>
<dbReference type="Gene3D" id="3.80.10.10">
    <property type="entry name" value="Ribonuclease Inhibitor"/>
    <property type="match status" value="1"/>
</dbReference>
<accession>A0AAQ3KGN4</accession>